<dbReference type="KEGG" id="dpp:DICPUDRAFT_154651"/>
<gene>
    <name evidence="7" type="ORF">DICPUDRAFT_154651</name>
</gene>
<comment type="similarity">
    <text evidence="1 5">Belongs to the GcvH family.</text>
</comment>
<reference evidence="8" key="1">
    <citation type="journal article" date="2011" name="Genome Biol.">
        <title>Comparative genomics of the social amoebae Dictyostelium discoideum and Dictyostelium purpureum.</title>
        <authorList>
            <consortium name="US DOE Joint Genome Institute (JGI-PGF)"/>
            <person name="Sucgang R."/>
            <person name="Kuo A."/>
            <person name="Tian X."/>
            <person name="Salerno W."/>
            <person name="Parikh A."/>
            <person name="Feasley C.L."/>
            <person name="Dalin E."/>
            <person name="Tu H."/>
            <person name="Huang E."/>
            <person name="Barry K."/>
            <person name="Lindquist E."/>
            <person name="Shapiro H."/>
            <person name="Bruce D."/>
            <person name="Schmutz J."/>
            <person name="Salamov A."/>
            <person name="Fey P."/>
            <person name="Gaudet P."/>
            <person name="Anjard C."/>
            <person name="Babu M.M."/>
            <person name="Basu S."/>
            <person name="Bushmanova Y."/>
            <person name="van der Wel H."/>
            <person name="Katoh-Kurasawa M."/>
            <person name="Dinh C."/>
            <person name="Coutinho P.M."/>
            <person name="Saito T."/>
            <person name="Elias M."/>
            <person name="Schaap P."/>
            <person name="Kay R.R."/>
            <person name="Henrissat B."/>
            <person name="Eichinger L."/>
            <person name="Rivero F."/>
            <person name="Putnam N.H."/>
            <person name="West C.M."/>
            <person name="Loomis W.F."/>
            <person name="Chisholm R.L."/>
            <person name="Shaulsky G."/>
            <person name="Strassmann J.E."/>
            <person name="Queller D.C."/>
            <person name="Kuspa A."/>
            <person name="Grigoriev I.V."/>
        </authorList>
    </citation>
    <scope>NUCLEOTIDE SEQUENCE [LARGE SCALE GENOMIC DNA]</scope>
    <source>
        <strain evidence="8">QSDP1</strain>
    </source>
</reference>
<dbReference type="VEuPathDB" id="AmoebaDB:DICPUDRAFT_154651"/>
<dbReference type="HAMAP" id="MF_00272">
    <property type="entry name" value="GcvH"/>
    <property type="match status" value="1"/>
</dbReference>
<dbReference type="InterPro" id="IPR002930">
    <property type="entry name" value="GCV_H"/>
</dbReference>
<feature type="modified residue" description="N6-lipoyllysine" evidence="4">
    <location>
        <position position="80"/>
    </location>
</feature>
<dbReference type="InterPro" id="IPR011053">
    <property type="entry name" value="Single_hybrid_motif"/>
</dbReference>
<dbReference type="NCBIfam" id="NF002270">
    <property type="entry name" value="PRK01202.1"/>
    <property type="match status" value="1"/>
</dbReference>
<dbReference type="NCBIfam" id="TIGR00527">
    <property type="entry name" value="gcvH"/>
    <property type="match status" value="1"/>
</dbReference>
<evidence type="ECO:0000313" key="8">
    <source>
        <dbReference type="Proteomes" id="UP000001064"/>
    </source>
</evidence>
<keyword evidence="2 4" id="KW-0450">Lipoyl</keyword>
<comment type="function">
    <text evidence="5">The H protein shuttles the methylamine group of glycine from the P protein to the T protein.</text>
</comment>
<dbReference type="InterPro" id="IPR000089">
    <property type="entry name" value="Biotin_lipoyl"/>
</dbReference>
<dbReference type="Gene3D" id="2.40.50.100">
    <property type="match status" value="1"/>
</dbReference>
<evidence type="ECO:0000256" key="2">
    <source>
        <dbReference type="ARBA" id="ARBA00022823"/>
    </source>
</evidence>
<dbReference type="CDD" id="cd06848">
    <property type="entry name" value="GCS_H"/>
    <property type="match status" value="1"/>
</dbReference>
<dbReference type="InParanoid" id="F0ZRW6"/>
<dbReference type="eggNOG" id="KOG3373">
    <property type="taxonomic scope" value="Eukaryota"/>
</dbReference>
<dbReference type="PANTHER" id="PTHR11715:SF3">
    <property type="entry name" value="GLYCINE CLEAVAGE SYSTEM H PROTEIN-RELATED"/>
    <property type="match status" value="1"/>
</dbReference>
<keyword evidence="8" id="KW-1185">Reference proteome</keyword>
<evidence type="ECO:0000256" key="1">
    <source>
        <dbReference type="ARBA" id="ARBA00009249"/>
    </source>
</evidence>
<dbReference type="GO" id="GO:0019464">
    <property type="term" value="P:glycine decarboxylation via glycine cleavage system"/>
    <property type="evidence" value="ECO:0000318"/>
    <property type="project" value="GO_Central"/>
</dbReference>
<evidence type="ECO:0000259" key="6">
    <source>
        <dbReference type="PROSITE" id="PS50968"/>
    </source>
</evidence>
<dbReference type="OMA" id="KEHEWIR"/>
<dbReference type="Pfam" id="PF01597">
    <property type="entry name" value="GCV_H"/>
    <property type="match status" value="1"/>
</dbReference>
<dbReference type="AlphaFoldDB" id="F0ZRW6"/>
<dbReference type="EMBL" id="GL871148">
    <property type="protein sequence ID" value="EGC33313.1"/>
    <property type="molecule type" value="Genomic_DNA"/>
</dbReference>
<dbReference type="GO" id="GO:0005960">
    <property type="term" value="C:glycine cleavage complex"/>
    <property type="evidence" value="ECO:0000318"/>
    <property type="project" value="GO_Central"/>
</dbReference>
<proteinExistence type="inferred from homology"/>
<evidence type="ECO:0000313" key="7">
    <source>
        <dbReference type="EMBL" id="EGC33313.1"/>
    </source>
</evidence>
<name>F0ZRW6_DICPU</name>
<accession>F0ZRW6</accession>
<dbReference type="GeneID" id="10504525"/>
<dbReference type="RefSeq" id="XP_003290169.1">
    <property type="nucleotide sequence ID" value="XM_003290121.1"/>
</dbReference>
<dbReference type="Proteomes" id="UP000001064">
    <property type="component" value="Unassembled WGS sequence"/>
</dbReference>
<evidence type="ECO:0000256" key="5">
    <source>
        <dbReference type="RuleBase" id="RU364055"/>
    </source>
</evidence>
<dbReference type="GO" id="GO:0005739">
    <property type="term" value="C:mitochondrion"/>
    <property type="evidence" value="ECO:0000318"/>
    <property type="project" value="GO_Central"/>
</dbReference>
<dbReference type="PROSITE" id="PS50968">
    <property type="entry name" value="BIOTINYL_LIPOYL"/>
    <property type="match status" value="1"/>
</dbReference>
<dbReference type="STRING" id="5786.F0ZRW6"/>
<dbReference type="PANTHER" id="PTHR11715">
    <property type="entry name" value="GLYCINE CLEAVAGE SYSTEM H PROTEIN"/>
    <property type="match status" value="1"/>
</dbReference>
<evidence type="ECO:0000256" key="4">
    <source>
        <dbReference type="PIRSR" id="PIRSR617453-50"/>
    </source>
</evidence>
<protein>
    <recommendedName>
        <fullName evidence="5">Glycine cleavage system H protein</fullName>
    </recommendedName>
</protein>
<keyword evidence="3 5" id="KW-0809">Transit peptide</keyword>
<comment type="subunit">
    <text evidence="5">The glycine cleavage system is composed of four proteins: P, T, L and H.</text>
</comment>
<feature type="domain" description="Lipoyl-binding" evidence="6">
    <location>
        <begin position="38"/>
        <end position="121"/>
    </location>
</feature>
<dbReference type="PROSITE" id="PS00189">
    <property type="entry name" value="LIPOYL"/>
    <property type="match status" value="1"/>
</dbReference>
<evidence type="ECO:0000256" key="3">
    <source>
        <dbReference type="ARBA" id="ARBA00022946"/>
    </source>
</evidence>
<organism evidence="7 8">
    <name type="scientific">Dictyostelium purpureum</name>
    <name type="common">Slime mold</name>
    <dbReference type="NCBI Taxonomy" id="5786"/>
    <lineage>
        <taxon>Eukaryota</taxon>
        <taxon>Amoebozoa</taxon>
        <taxon>Evosea</taxon>
        <taxon>Eumycetozoa</taxon>
        <taxon>Dictyostelia</taxon>
        <taxon>Dictyosteliales</taxon>
        <taxon>Dictyosteliaceae</taxon>
        <taxon>Dictyostelium</taxon>
    </lineage>
</organism>
<comment type="cofactor">
    <cofactor evidence="5">
        <name>(R)-lipoate</name>
        <dbReference type="ChEBI" id="CHEBI:83088"/>
    </cofactor>
    <text evidence="5">Binds 1 lipoyl cofactor covalently.</text>
</comment>
<dbReference type="InterPro" id="IPR003016">
    <property type="entry name" value="2-oxoA_DH_lipoyl-BS"/>
</dbReference>
<keyword evidence="5" id="KW-0496">Mitochondrion</keyword>
<comment type="subcellular location">
    <subcellularLocation>
        <location evidence="5">Mitochondrion</location>
    </subcellularLocation>
</comment>
<dbReference type="InterPro" id="IPR017453">
    <property type="entry name" value="GCV_H_sub"/>
</dbReference>
<sequence length="146" mass="16655">MLSRLSVKSVFATRTLSRAFCTRFSRDHEWCTVSENNIATFGITKHAQEELGEIVFVDFQTKVGESVEAKTSAASVESVKAVSDVYAPISGKLVEFNNELESNLDLINEEPQANGWLFKLQLENKNEFNQLMNQTEYEKFCQEEHH</sequence>
<dbReference type="InterPro" id="IPR033753">
    <property type="entry name" value="GCV_H/Fam206"/>
</dbReference>
<dbReference type="SUPFAM" id="SSF51230">
    <property type="entry name" value="Single hybrid motif"/>
    <property type="match status" value="1"/>
</dbReference>
<dbReference type="OrthoDB" id="10264154at2759"/>